<dbReference type="GeneID" id="73467917"/>
<sequence>MCKTEICGICNKKSWSGCGEHIHEIMDRTSKDGWCTCEPLDAEETVYVAGHGIYPPRAGTGLRRGSTVHIATTPPRDFSKLAVLY</sequence>
<name>A0A8J5QPF9_9ASCO</name>
<dbReference type="RefSeq" id="XP_049265660.1">
    <property type="nucleotide sequence ID" value="XM_049404735.1"/>
</dbReference>
<dbReference type="AlphaFoldDB" id="A0A8J5QPF9"/>
<accession>A0A8J5QPF9</accession>
<gene>
    <name evidence="1" type="ORF">J8A68_001116</name>
</gene>
<proteinExistence type="predicted"/>
<dbReference type="Proteomes" id="UP000694255">
    <property type="component" value="Unassembled WGS sequence"/>
</dbReference>
<keyword evidence="2" id="KW-1185">Reference proteome</keyword>
<organism evidence="1 2">
    <name type="scientific">[Candida] subhashii</name>
    <dbReference type="NCBI Taxonomy" id="561895"/>
    <lineage>
        <taxon>Eukaryota</taxon>
        <taxon>Fungi</taxon>
        <taxon>Dikarya</taxon>
        <taxon>Ascomycota</taxon>
        <taxon>Saccharomycotina</taxon>
        <taxon>Pichiomycetes</taxon>
        <taxon>Debaryomycetaceae</taxon>
        <taxon>Spathaspora</taxon>
    </lineage>
</organism>
<dbReference type="OrthoDB" id="88410at2759"/>
<dbReference type="EMBL" id="JAGSYN010000050">
    <property type="protein sequence ID" value="KAG7665428.1"/>
    <property type="molecule type" value="Genomic_DNA"/>
</dbReference>
<comment type="caution">
    <text evidence="1">The sequence shown here is derived from an EMBL/GenBank/DDBJ whole genome shotgun (WGS) entry which is preliminary data.</text>
</comment>
<evidence type="ECO:0000313" key="2">
    <source>
        <dbReference type="Proteomes" id="UP000694255"/>
    </source>
</evidence>
<evidence type="ECO:0000313" key="1">
    <source>
        <dbReference type="EMBL" id="KAG7665428.1"/>
    </source>
</evidence>
<reference evidence="1 2" key="1">
    <citation type="journal article" date="2021" name="DNA Res.">
        <title>Genome analysis of Candida subhashii reveals its hybrid nature and dual mitochondrial genome conformations.</title>
        <authorList>
            <person name="Mixao V."/>
            <person name="Hegedusova E."/>
            <person name="Saus E."/>
            <person name="Pryszcz L.P."/>
            <person name="Cillingova A."/>
            <person name="Nosek J."/>
            <person name="Gabaldon T."/>
        </authorList>
    </citation>
    <scope>NUCLEOTIDE SEQUENCE [LARGE SCALE GENOMIC DNA]</scope>
    <source>
        <strain evidence="1 2">CBS 10753</strain>
    </source>
</reference>
<protein>
    <submittedName>
        <fullName evidence="1">Uncharacterized protein</fullName>
    </submittedName>
</protein>